<evidence type="ECO:0000313" key="2">
    <source>
        <dbReference type="Proteomes" id="UP001056120"/>
    </source>
</evidence>
<name>A0ACB9K6N2_9ASTR</name>
<sequence>MKSPQIYLSRVPYPARFLPCKHAREYGTFLDMFRQLKDNLPLIETLQRMPKYGKFLKDLLSNKKKLEEGSKVSLSEQCPVVMQKKLPEKLRDSGRFMIPCLLGSLPLHHALDDLGDSINLMPYSVYNVTPPNSTNGLLSFGM</sequence>
<accession>A0ACB9K6N2</accession>
<comment type="caution">
    <text evidence="1">The sequence shown here is derived from an EMBL/GenBank/DDBJ whole genome shotgun (WGS) entry which is preliminary data.</text>
</comment>
<keyword evidence="2" id="KW-1185">Reference proteome</keyword>
<gene>
    <name evidence="1" type="ORF">L1987_01957</name>
</gene>
<protein>
    <submittedName>
        <fullName evidence="1">Uncharacterized protein</fullName>
    </submittedName>
</protein>
<evidence type="ECO:0000313" key="1">
    <source>
        <dbReference type="EMBL" id="KAI3827869.1"/>
    </source>
</evidence>
<reference evidence="1 2" key="2">
    <citation type="journal article" date="2022" name="Mol. Ecol. Resour.">
        <title>The genomes of chicory, endive, great burdock and yacon provide insights into Asteraceae paleo-polyploidization history and plant inulin production.</title>
        <authorList>
            <person name="Fan W."/>
            <person name="Wang S."/>
            <person name="Wang H."/>
            <person name="Wang A."/>
            <person name="Jiang F."/>
            <person name="Liu H."/>
            <person name="Zhao H."/>
            <person name="Xu D."/>
            <person name="Zhang Y."/>
        </authorList>
    </citation>
    <scope>NUCLEOTIDE SEQUENCE [LARGE SCALE GENOMIC DNA]</scope>
    <source>
        <strain evidence="2">cv. Yunnan</strain>
        <tissue evidence="1">Leaves</tissue>
    </source>
</reference>
<reference evidence="2" key="1">
    <citation type="journal article" date="2022" name="Mol. Ecol. Resour.">
        <title>The genomes of chicory, endive, great burdock and yacon provide insights into Asteraceae palaeo-polyploidization history and plant inulin production.</title>
        <authorList>
            <person name="Fan W."/>
            <person name="Wang S."/>
            <person name="Wang H."/>
            <person name="Wang A."/>
            <person name="Jiang F."/>
            <person name="Liu H."/>
            <person name="Zhao H."/>
            <person name="Xu D."/>
            <person name="Zhang Y."/>
        </authorList>
    </citation>
    <scope>NUCLEOTIDE SEQUENCE [LARGE SCALE GENOMIC DNA]</scope>
    <source>
        <strain evidence="2">cv. Yunnan</strain>
    </source>
</reference>
<dbReference type="EMBL" id="CM042018">
    <property type="protein sequence ID" value="KAI3827869.1"/>
    <property type="molecule type" value="Genomic_DNA"/>
</dbReference>
<proteinExistence type="predicted"/>
<organism evidence="1 2">
    <name type="scientific">Smallanthus sonchifolius</name>
    <dbReference type="NCBI Taxonomy" id="185202"/>
    <lineage>
        <taxon>Eukaryota</taxon>
        <taxon>Viridiplantae</taxon>
        <taxon>Streptophyta</taxon>
        <taxon>Embryophyta</taxon>
        <taxon>Tracheophyta</taxon>
        <taxon>Spermatophyta</taxon>
        <taxon>Magnoliopsida</taxon>
        <taxon>eudicotyledons</taxon>
        <taxon>Gunneridae</taxon>
        <taxon>Pentapetalae</taxon>
        <taxon>asterids</taxon>
        <taxon>campanulids</taxon>
        <taxon>Asterales</taxon>
        <taxon>Asteraceae</taxon>
        <taxon>Asteroideae</taxon>
        <taxon>Heliantheae alliance</taxon>
        <taxon>Millerieae</taxon>
        <taxon>Smallanthus</taxon>
    </lineage>
</organism>
<dbReference type="Proteomes" id="UP001056120">
    <property type="component" value="Linkage Group LG01"/>
</dbReference>